<dbReference type="GO" id="GO:0000981">
    <property type="term" value="F:DNA-binding transcription factor activity, RNA polymerase II-specific"/>
    <property type="evidence" value="ECO:0007669"/>
    <property type="project" value="TreeGrafter"/>
</dbReference>
<evidence type="ECO:0000313" key="8">
    <source>
        <dbReference type="EMBL" id="RYR05148.1"/>
    </source>
</evidence>
<keyword evidence="3" id="KW-0805">Transcription regulation</keyword>
<dbReference type="GO" id="GO:0000978">
    <property type="term" value="F:RNA polymerase II cis-regulatory region sequence-specific DNA binding"/>
    <property type="evidence" value="ECO:0007669"/>
    <property type="project" value="TreeGrafter"/>
</dbReference>
<evidence type="ECO:0000259" key="6">
    <source>
        <dbReference type="PROSITE" id="PS50090"/>
    </source>
</evidence>
<keyword evidence="2" id="KW-0677">Repeat</keyword>
<dbReference type="SMART" id="SM00717">
    <property type="entry name" value="SANT"/>
    <property type="match status" value="2"/>
</dbReference>
<evidence type="ECO:0000256" key="3">
    <source>
        <dbReference type="ARBA" id="ARBA00023015"/>
    </source>
</evidence>
<dbReference type="STRING" id="3818.A0A444YTB5"/>
<dbReference type="Proteomes" id="UP000289738">
    <property type="component" value="Chromosome B06"/>
</dbReference>
<proteinExistence type="predicted"/>
<dbReference type="Gramene" id="arahy.Tifrunner.gnm2.ann2.Ah16g434500.1">
    <property type="protein sequence ID" value="arahy.Tifrunner.gnm2.ann2.Ah16g434500.1-CDS"/>
    <property type="gene ID" value="arahy.Tifrunner.gnm2.ann2.Ah16g434500"/>
</dbReference>
<dbReference type="Gene3D" id="1.10.10.60">
    <property type="entry name" value="Homeodomain-like"/>
    <property type="match status" value="2"/>
</dbReference>
<gene>
    <name evidence="8" type="ORF">Ahy_B06g085006</name>
</gene>
<accession>A0A444YTB5</accession>
<dbReference type="EMBL" id="SDMP01000016">
    <property type="protein sequence ID" value="RYR05148.1"/>
    <property type="molecule type" value="Genomic_DNA"/>
</dbReference>
<dbReference type="PANTHER" id="PTHR45614:SF285">
    <property type="entry name" value="TRANSCRIPTION FACTOR MYB98"/>
    <property type="match status" value="1"/>
</dbReference>
<feature type="domain" description="HTH myb-type" evidence="7">
    <location>
        <begin position="221"/>
        <end position="275"/>
    </location>
</feature>
<comment type="subcellular location">
    <subcellularLocation>
        <location evidence="1">Nucleus</location>
    </subcellularLocation>
</comment>
<dbReference type="AlphaFoldDB" id="A0A444YTB5"/>
<dbReference type="CDD" id="cd00167">
    <property type="entry name" value="SANT"/>
    <property type="match status" value="2"/>
</dbReference>
<dbReference type="OrthoDB" id="2143914at2759"/>
<name>A0A444YTB5_ARAHY</name>
<dbReference type="InterPro" id="IPR009057">
    <property type="entry name" value="Homeodomain-like_sf"/>
</dbReference>
<dbReference type="PROSITE" id="PS50090">
    <property type="entry name" value="MYB_LIKE"/>
    <property type="match status" value="2"/>
</dbReference>
<dbReference type="InterPro" id="IPR017930">
    <property type="entry name" value="Myb_dom"/>
</dbReference>
<evidence type="ECO:0000256" key="4">
    <source>
        <dbReference type="ARBA" id="ARBA00023125"/>
    </source>
</evidence>
<dbReference type="SUPFAM" id="SSF46689">
    <property type="entry name" value="Homeodomain-like"/>
    <property type="match status" value="1"/>
</dbReference>
<dbReference type="GO" id="GO:0005634">
    <property type="term" value="C:nucleus"/>
    <property type="evidence" value="ECO:0007669"/>
    <property type="project" value="UniProtKB-SubCell"/>
</dbReference>
<dbReference type="PANTHER" id="PTHR45614">
    <property type="entry name" value="MYB PROTEIN-RELATED"/>
    <property type="match status" value="1"/>
</dbReference>
<feature type="domain" description="HTH myb-type" evidence="7">
    <location>
        <begin position="171"/>
        <end position="220"/>
    </location>
</feature>
<protein>
    <recommendedName>
        <fullName evidence="10">Transcription factor</fullName>
    </recommendedName>
</protein>
<comment type="caution">
    <text evidence="8">The sequence shown here is derived from an EMBL/GenBank/DDBJ whole genome shotgun (WGS) entry which is preliminary data.</text>
</comment>
<feature type="domain" description="Myb-like" evidence="6">
    <location>
        <begin position="169"/>
        <end position="220"/>
    </location>
</feature>
<keyword evidence="9" id="KW-1185">Reference proteome</keyword>
<evidence type="ECO:0000256" key="1">
    <source>
        <dbReference type="ARBA" id="ARBA00004123"/>
    </source>
</evidence>
<dbReference type="PROSITE" id="PS51294">
    <property type="entry name" value="HTH_MYB"/>
    <property type="match status" value="2"/>
</dbReference>
<evidence type="ECO:0000259" key="7">
    <source>
        <dbReference type="PROSITE" id="PS51294"/>
    </source>
</evidence>
<dbReference type="FunFam" id="1.10.10.60:FF:000010">
    <property type="entry name" value="Transcriptional activator Myb isoform A"/>
    <property type="match status" value="1"/>
</dbReference>
<sequence length="378" mass="44206">MEFDQNFFEDFTYLSESIYENPCIKKEISTTVPMQQKSLLVCPPLKNEILYKNDFHHLQSLKDITNTFYSMEIAPNKNQMEDIHAFPNNYNSLWDLSQKNQVQIDDALTPSLIYDASLLVPMNLNFQDELSTLTPTENAYWNNNQNPFHNNQIPQRRGLRRKDNIQQSVTEIIKGQWSADEDRLLTDLVELFGFKNWSYIATLVSGRIGKQCRERWFNHLRPDIKKDSWDEEEDKLLIEAHKQVGNKWAEIARRLPGRTENTIKNHWNAAKRKKSSKRQPRKKKNQTYYFGETLLQRYVKEVTAADAAKKQLKKSMKKLRITNEDYNLQQNACITGYDGNIPVKFSSNEIGNGSVLIDGTENYVPMQLDMIGIETYMN</sequence>
<keyword evidence="4" id="KW-0238">DNA-binding</keyword>
<evidence type="ECO:0000256" key="5">
    <source>
        <dbReference type="ARBA" id="ARBA00023242"/>
    </source>
</evidence>
<evidence type="ECO:0000256" key="2">
    <source>
        <dbReference type="ARBA" id="ARBA00022737"/>
    </source>
</evidence>
<evidence type="ECO:0008006" key="10">
    <source>
        <dbReference type="Google" id="ProtNLM"/>
    </source>
</evidence>
<dbReference type="InterPro" id="IPR001005">
    <property type="entry name" value="SANT/Myb"/>
</dbReference>
<feature type="domain" description="Myb-like" evidence="6">
    <location>
        <begin position="221"/>
        <end position="271"/>
    </location>
</feature>
<dbReference type="InterPro" id="IPR050560">
    <property type="entry name" value="MYB_TF"/>
</dbReference>
<keyword evidence="3" id="KW-0804">Transcription</keyword>
<organism evidence="8 9">
    <name type="scientific">Arachis hypogaea</name>
    <name type="common">Peanut</name>
    <dbReference type="NCBI Taxonomy" id="3818"/>
    <lineage>
        <taxon>Eukaryota</taxon>
        <taxon>Viridiplantae</taxon>
        <taxon>Streptophyta</taxon>
        <taxon>Embryophyta</taxon>
        <taxon>Tracheophyta</taxon>
        <taxon>Spermatophyta</taxon>
        <taxon>Magnoliopsida</taxon>
        <taxon>eudicotyledons</taxon>
        <taxon>Gunneridae</taxon>
        <taxon>Pentapetalae</taxon>
        <taxon>rosids</taxon>
        <taxon>fabids</taxon>
        <taxon>Fabales</taxon>
        <taxon>Fabaceae</taxon>
        <taxon>Papilionoideae</taxon>
        <taxon>50 kb inversion clade</taxon>
        <taxon>dalbergioids sensu lato</taxon>
        <taxon>Dalbergieae</taxon>
        <taxon>Pterocarpus clade</taxon>
        <taxon>Arachis</taxon>
    </lineage>
</organism>
<keyword evidence="5" id="KW-0539">Nucleus</keyword>
<reference evidence="8 9" key="1">
    <citation type="submission" date="2019-01" db="EMBL/GenBank/DDBJ databases">
        <title>Sequencing of cultivated peanut Arachis hypogaea provides insights into genome evolution and oil improvement.</title>
        <authorList>
            <person name="Chen X."/>
        </authorList>
    </citation>
    <scope>NUCLEOTIDE SEQUENCE [LARGE SCALE GENOMIC DNA]</scope>
    <source>
        <strain evidence="9">cv. Fuhuasheng</strain>
        <tissue evidence="8">Leaves</tissue>
    </source>
</reference>
<evidence type="ECO:0000313" key="9">
    <source>
        <dbReference type="Proteomes" id="UP000289738"/>
    </source>
</evidence>
<dbReference type="Pfam" id="PF00249">
    <property type="entry name" value="Myb_DNA-binding"/>
    <property type="match status" value="2"/>
</dbReference>
<dbReference type="SMR" id="A0A444YTB5"/>